<proteinExistence type="predicted"/>
<dbReference type="Gene3D" id="3.40.50.880">
    <property type="match status" value="1"/>
</dbReference>
<dbReference type="InterPro" id="IPR017926">
    <property type="entry name" value="GATASE"/>
</dbReference>
<protein>
    <submittedName>
        <fullName evidence="2">Aminodeoxychorismate chloroplastic isoform X1</fullName>
    </submittedName>
</protein>
<keyword evidence="3" id="KW-1185">Reference proteome</keyword>
<dbReference type="SUPFAM" id="SSF52317">
    <property type="entry name" value="Class I glutamine amidotransferase-like"/>
    <property type="match status" value="1"/>
</dbReference>
<dbReference type="Proteomes" id="UP000485058">
    <property type="component" value="Unassembled WGS sequence"/>
</dbReference>
<sequence length="58" mass="6626">MALAHRRRPHYGVQFHPESVCTAFGFQLLHNFKQLAMKHRMASGSATSDRGRFSYMAS</sequence>
<gene>
    <name evidence="2" type="ORF">HaLaN_19465</name>
</gene>
<accession>A0A699ZLU3</accession>
<dbReference type="InterPro" id="IPR029062">
    <property type="entry name" value="Class_I_gatase-like"/>
</dbReference>
<evidence type="ECO:0000313" key="3">
    <source>
        <dbReference type="Proteomes" id="UP000485058"/>
    </source>
</evidence>
<evidence type="ECO:0000313" key="2">
    <source>
        <dbReference type="EMBL" id="GFH22060.1"/>
    </source>
</evidence>
<name>A0A699ZLU3_HAELA</name>
<organism evidence="2 3">
    <name type="scientific">Haematococcus lacustris</name>
    <name type="common">Green alga</name>
    <name type="synonym">Haematococcus pluvialis</name>
    <dbReference type="NCBI Taxonomy" id="44745"/>
    <lineage>
        <taxon>Eukaryota</taxon>
        <taxon>Viridiplantae</taxon>
        <taxon>Chlorophyta</taxon>
        <taxon>core chlorophytes</taxon>
        <taxon>Chlorophyceae</taxon>
        <taxon>CS clade</taxon>
        <taxon>Chlamydomonadales</taxon>
        <taxon>Haematococcaceae</taxon>
        <taxon>Haematococcus</taxon>
    </lineage>
</organism>
<feature type="domain" description="Glutamine amidotransferase" evidence="1">
    <location>
        <begin position="1"/>
        <end position="32"/>
    </location>
</feature>
<reference evidence="2 3" key="1">
    <citation type="submission" date="2020-02" db="EMBL/GenBank/DDBJ databases">
        <title>Draft genome sequence of Haematococcus lacustris strain NIES-144.</title>
        <authorList>
            <person name="Morimoto D."/>
            <person name="Nakagawa S."/>
            <person name="Yoshida T."/>
            <person name="Sawayama S."/>
        </authorList>
    </citation>
    <scope>NUCLEOTIDE SEQUENCE [LARGE SCALE GENOMIC DNA]</scope>
    <source>
        <strain evidence="2 3">NIES-144</strain>
    </source>
</reference>
<evidence type="ECO:0000259" key="1">
    <source>
        <dbReference type="Pfam" id="PF00117"/>
    </source>
</evidence>
<dbReference type="Pfam" id="PF00117">
    <property type="entry name" value="GATase"/>
    <property type="match status" value="1"/>
</dbReference>
<dbReference type="AlphaFoldDB" id="A0A699ZLU3"/>
<dbReference type="EMBL" id="BLLF01001958">
    <property type="protein sequence ID" value="GFH22060.1"/>
    <property type="molecule type" value="Genomic_DNA"/>
</dbReference>
<dbReference type="PROSITE" id="PS51273">
    <property type="entry name" value="GATASE_TYPE_1"/>
    <property type="match status" value="1"/>
</dbReference>
<comment type="caution">
    <text evidence="2">The sequence shown here is derived from an EMBL/GenBank/DDBJ whole genome shotgun (WGS) entry which is preliminary data.</text>
</comment>